<dbReference type="Pfam" id="PF18052">
    <property type="entry name" value="Rx_N"/>
    <property type="match status" value="1"/>
</dbReference>
<feature type="domain" description="Disease resistance N-terminal" evidence="7">
    <location>
        <begin position="139"/>
        <end position="217"/>
    </location>
</feature>
<evidence type="ECO:0000259" key="8">
    <source>
        <dbReference type="Pfam" id="PF23559"/>
    </source>
</evidence>
<dbReference type="PANTHER" id="PTHR36766:SF51">
    <property type="entry name" value="DISEASE RESISTANCE RPP13-LIKE PROTEIN 1"/>
    <property type="match status" value="1"/>
</dbReference>
<evidence type="ECO:0000313" key="10">
    <source>
        <dbReference type="EMBL" id="PPS07580.1"/>
    </source>
</evidence>
<dbReference type="GO" id="GO:0043531">
    <property type="term" value="F:ADP binding"/>
    <property type="evidence" value="ECO:0007669"/>
    <property type="project" value="InterPro"/>
</dbReference>
<dbReference type="GO" id="GO:0006952">
    <property type="term" value="P:defense response"/>
    <property type="evidence" value="ECO:0007669"/>
    <property type="project" value="UniProtKB-KW"/>
</dbReference>
<dbReference type="Pfam" id="PF00931">
    <property type="entry name" value="NB-ARC"/>
    <property type="match status" value="1"/>
</dbReference>
<dbReference type="InterPro" id="IPR058922">
    <property type="entry name" value="WHD_DRP"/>
</dbReference>
<keyword evidence="1" id="KW-0433">Leucine-rich repeat</keyword>
<dbReference type="InterPro" id="IPR042197">
    <property type="entry name" value="Apaf_helical"/>
</dbReference>
<dbReference type="EMBL" id="KZ664120">
    <property type="protein sequence ID" value="PPS07580.1"/>
    <property type="molecule type" value="Genomic_DNA"/>
</dbReference>
<dbReference type="OrthoDB" id="2973320at2759"/>
<evidence type="ECO:0000256" key="2">
    <source>
        <dbReference type="ARBA" id="ARBA00022737"/>
    </source>
</evidence>
<dbReference type="GO" id="GO:0051707">
    <property type="term" value="P:response to other organism"/>
    <property type="evidence" value="ECO:0007669"/>
    <property type="project" value="UniProtKB-ARBA"/>
</dbReference>
<keyword evidence="5" id="KW-0067">ATP-binding</keyword>
<evidence type="ECO:0000256" key="3">
    <source>
        <dbReference type="ARBA" id="ARBA00022741"/>
    </source>
</evidence>
<accession>A0A2P5XW63</accession>
<dbReference type="Proteomes" id="UP000239757">
    <property type="component" value="Unassembled WGS sequence"/>
</dbReference>
<dbReference type="InterPro" id="IPR056789">
    <property type="entry name" value="LRR_R13L1-DRL21"/>
</dbReference>
<keyword evidence="3" id="KW-0547">Nucleotide-binding</keyword>
<name>A0A2P5XW63_GOSBA</name>
<dbReference type="Gene3D" id="1.10.8.430">
    <property type="entry name" value="Helical domain of apoptotic protease-activating factors"/>
    <property type="match status" value="1"/>
</dbReference>
<gene>
    <name evidence="10" type="ORF">GOBAR_AA13052</name>
</gene>
<reference evidence="10 11" key="1">
    <citation type="submission" date="2015-01" db="EMBL/GenBank/DDBJ databases">
        <title>Genome of allotetraploid Gossypium barbadense reveals genomic plasticity and fiber elongation in cotton evolution.</title>
        <authorList>
            <person name="Chen X."/>
            <person name="Liu X."/>
            <person name="Zhao B."/>
            <person name="Zheng H."/>
            <person name="Hu Y."/>
            <person name="Lu G."/>
            <person name="Yang C."/>
            <person name="Chen J."/>
            <person name="Shan C."/>
            <person name="Zhang L."/>
            <person name="Zhou Y."/>
            <person name="Wang L."/>
            <person name="Guo W."/>
            <person name="Bai Y."/>
            <person name="Ruan J."/>
            <person name="Shangguan X."/>
            <person name="Mao Y."/>
            <person name="Jiang J."/>
            <person name="Zhu Y."/>
            <person name="Lei J."/>
            <person name="Kang H."/>
            <person name="Chen S."/>
            <person name="He X."/>
            <person name="Wang R."/>
            <person name="Wang Y."/>
            <person name="Chen J."/>
            <person name="Wang L."/>
            <person name="Yu S."/>
            <person name="Wang B."/>
            <person name="Wei J."/>
            <person name="Song S."/>
            <person name="Lu X."/>
            <person name="Gao Z."/>
            <person name="Gu W."/>
            <person name="Deng X."/>
            <person name="Ma D."/>
            <person name="Wang S."/>
            <person name="Liang W."/>
            <person name="Fang L."/>
            <person name="Cai C."/>
            <person name="Zhu X."/>
            <person name="Zhou B."/>
            <person name="Zhang Y."/>
            <person name="Chen Z."/>
            <person name="Xu S."/>
            <person name="Zhu R."/>
            <person name="Wang S."/>
            <person name="Zhang T."/>
            <person name="Zhao G."/>
        </authorList>
    </citation>
    <scope>NUCLEOTIDE SEQUENCE [LARGE SCALE GENOMIC DNA]</scope>
    <source>
        <strain evidence="11">cv. Xinhai21</strain>
        <tissue evidence="10">Leaf</tissue>
    </source>
</reference>
<dbReference type="InterPro" id="IPR002182">
    <property type="entry name" value="NB-ARC"/>
</dbReference>
<dbReference type="SUPFAM" id="SSF52540">
    <property type="entry name" value="P-loop containing nucleoside triphosphate hydrolases"/>
    <property type="match status" value="1"/>
</dbReference>
<dbReference type="FunFam" id="3.40.50.300:FF:001091">
    <property type="entry name" value="Probable disease resistance protein At1g61300"/>
    <property type="match status" value="1"/>
</dbReference>
<dbReference type="Pfam" id="PF25019">
    <property type="entry name" value="LRR_R13L1-DRL21"/>
    <property type="match status" value="1"/>
</dbReference>
<dbReference type="InterPro" id="IPR027417">
    <property type="entry name" value="P-loop_NTPase"/>
</dbReference>
<evidence type="ECO:0008006" key="12">
    <source>
        <dbReference type="Google" id="ProtNLM"/>
    </source>
</evidence>
<dbReference type="PANTHER" id="PTHR36766">
    <property type="entry name" value="PLANT BROAD-SPECTRUM MILDEW RESISTANCE PROTEIN RPW8"/>
    <property type="match status" value="1"/>
</dbReference>
<evidence type="ECO:0000256" key="1">
    <source>
        <dbReference type="ARBA" id="ARBA00022614"/>
    </source>
</evidence>
<dbReference type="InterPro" id="IPR032675">
    <property type="entry name" value="LRR_dom_sf"/>
</dbReference>
<keyword evidence="2" id="KW-0677">Repeat</keyword>
<dbReference type="Pfam" id="PF23559">
    <property type="entry name" value="WHD_DRP"/>
    <property type="match status" value="1"/>
</dbReference>
<dbReference type="InterPro" id="IPR041118">
    <property type="entry name" value="Rx_N"/>
</dbReference>
<keyword evidence="4" id="KW-0611">Plant defense</keyword>
<dbReference type="PRINTS" id="PR00364">
    <property type="entry name" value="DISEASERSIST"/>
</dbReference>
<dbReference type="SUPFAM" id="SSF52058">
    <property type="entry name" value="L domain-like"/>
    <property type="match status" value="2"/>
</dbReference>
<dbReference type="Gene3D" id="1.20.5.4130">
    <property type="match status" value="1"/>
</dbReference>
<sequence>MTQSKRKEEHQNSKAKVSCTRFIPDCCHSWPITEGNFNLGPPSISVSHRRCGGSGVFLSCFTLAMPWRHMLLRPVAVTPSLLGSSPCLLPAWRPLKTMLLGFQGFGCGLIVVLLSHNSTMSVFGEAALYVFLDRLAGKSLDSALNFVADHGQLHQQLKQWESLLPDIQAVLDDAEEKQIKNMGVKKWLDDLQDLAYDVDDILDEFAYEELRLKVQKTQAQTSTSKVRKLIPTCFSGTSFTLTSFGFKNSMIPKVKDITARLNNLTTRRSNLGLSEILSQAPTSKGKQPRLQPTSVLDGAMEYVGRHKEKQELIELLKGNNSNGVSVLSIVGMGGMGKTTLAQLVYNDAAINESFDHKAWVCVSDNFDAVNITRTILKSIDPDFRDENDLNLLQVKLKEKLSGKRFLLVLDDIWNENYNDWTILRSPFGAGANIIVTTRLQIVSSIVDPLKTFYLDKLSDDDCLSIFTQHALKARNFDGHLHFKEIGEKMVKRCNGLPLAAKAIGSLLRTIKYHREWERIYESEIWNLPEEQCGIIPALRLSYHHLPSYLKRCFAYCSMLPKGYEFGEEEIVLLWRAEGLLQQKAMPQNKDLGNQYFQDLVSRSFFLISSKDKSRFIMHDLINDLAQVVAGEIFSKLEGDRQQKFSIRTRHASYIGSMFDTVKKFEAFDQTISLRAFLPLIFTSYYLEFYLTNVVLVDLLPRLDYLRVLSLSGYNIVELPDVFENLKHLRYLNFSYTKIKCLPDSLCTLYHLETLLLKKCIKLQKLPSKIEKLASLQYLDIRGANLIERMPFGIGKLTNLQRLSDFVIGEGDGHHIRELKYLSNLKGDFHLSGLENVNCQDAGEAKLHEKQGIDRLVVHWSEKFEKASRNKEVEERVLDSLRPPKKLEQLVIENYGGAKFSTWIADSSFKNMLSLELLNCKNCKSLPSIGRLSLLKNLSIGGLDEVHKIGVELFGANQSNAFASLETLCFQSMPNWEEWDPCEGDEQASKFPSLHELSIRQCPQLLGTLPTLLQSLQKLEIRECRKLVVVTSSFSSLHELSVRGCKELVDEGSSSAKEVTSLKSVSLSYISKFNISAERIMWRFASSEYFNIYGWKELESLSQIGLGLVGHRFFTIEDCPQLISLETEDERLQLDKILGVESLAIRDCERLNQLPEVLHAFAFLTRMRLQKCPSLVCFAKSNIPHALKKLEILWCENLQYLVDEKEDNNKNTSSNTCLLEHLEIQCCPSLKCLSSRGDICNQLQHLRIASCSNLSSLFLNAKLPVKLKLLDIRGCPLLECIAQDFNDTIDLESIYISDALNIKSLPRGLDKLIHLQEIELAGCSSLVWFEESGFPATNLLVFSIFKCENFGALPKCIHNFTSLQKLEVWKCSADMSFPEEGFPVNLTSLEISNGPKMYASLVEWGLNRLTSLQELNIGGEGCSHVVSFPEEGIGRMLPPPLTSICIENFENLEFMCSKGFQHLTSLHELEISNCPKLTSLPEKDMLLSIEQLHIFNCPLLEEGCSRGKGREWSKIAHIPYISVIVQGYESSPLSIIDPRRDKGGIHYAPQCFHKLLSADLKVVYPSSQKFSDDESIRKLLLSCINSPDEELLFRSCGLNDTNELSVLSD</sequence>
<protein>
    <recommendedName>
        <fullName evidence="12">Disease resistance RPP13-like protein 1</fullName>
    </recommendedName>
</protein>
<evidence type="ECO:0000256" key="4">
    <source>
        <dbReference type="ARBA" id="ARBA00022821"/>
    </source>
</evidence>
<dbReference type="Gene3D" id="3.80.10.10">
    <property type="entry name" value="Ribonuclease Inhibitor"/>
    <property type="match status" value="4"/>
</dbReference>
<feature type="domain" description="R13L1/DRL21-like LRR repeat region" evidence="9">
    <location>
        <begin position="815"/>
        <end position="941"/>
    </location>
</feature>
<dbReference type="GO" id="GO:0005524">
    <property type="term" value="F:ATP binding"/>
    <property type="evidence" value="ECO:0007669"/>
    <property type="project" value="UniProtKB-KW"/>
</dbReference>
<evidence type="ECO:0000256" key="5">
    <source>
        <dbReference type="ARBA" id="ARBA00022840"/>
    </source>
</evidence>
<organism evidence="10 11">
    <name type="scientific">Gossypium barbadense</name>
    <name type="common">Sea Island cotton</name>
    <name type="synonym">Hibiscus barbadensis</name>
    <dbReference type="NCBI Taxonomy" id="3634"/>
    <lineage>
        <taxon>Eukaryota</taxon>
        <taxon>Viridiplantae</taxon>
        <taxon>Streptophyta</taxon>
        <taxon>Embryophyta</taxon>
        <taxon>Tracheophyta</taxon>
        <taxon>Spermatophyta</taxon>
        <taxon>Magnoliopsida</taxon>
        <taxon>eudicotyledons</taxon>
        <taxon>Gunneridae</taxon>
        <taxon>Pentapetalae</taxon>
        <taxon>rosids</taxon>
        <taxon>malvids</taxon>
        <taxon>Malvales</taxon>
        <taxon>Malvaceae</taxon>
        <taxon>Malvoideae</taxon>
        <taxon>Gossypium</taxon>
    </lineage>
</organism>
<evidence type="ECO:0000259" key="6">
    <source>
        <dbReference type="Pfam" id="PF00931"/>
    </source>
</evidence>
<dbReference type="Gene3D" id="1.10.10.10">
    <property type="entry name" value="Winged helix-like DNA-binding domain superfamily/Winged helix DNA-binding domain"/>
    <property type="match status" value="1"/>
</dbReference>
<evidence type="ECO:0000313" key="11">
    <source>
        <dbReference type="Proteomes" id="UP000239757"/>
    </source>
</evidence>
<feature type="domain" description="Disease resistance protein winged helix" evidence="8">
    <location>
        <begin position="559"/>
        <end position="625"/>
    </location>
</feature>
<dbReference type="Gene3D" id="3.40.50.300">
    <property type="entry name" value="P-loop containing nucleotide triphosphate hydrolases"/>
    <property type="match status" value="1"/>
</dbReference>
<feature type="domain" description="NB-ARC" evidence="6">
    <location>
        <begin position="307"/>
        <end position="473"/>
    </location>
</feature>
<dbReference type="InterPro" id="IPR036388">
    <property type="entry name" value="WH-like_DNA-bd_sf"/>
</dbReference>
<evidence type="ECO:0000259" key="7">
    <source>
        <dbReference type="Pfam" id="PF18052"/>
    </source>
</evidence>
<evidence type="ECO:0000259" key="9">
    <source>
        <dbReference type="Pfam" id="PF25019"/>
    </source>
</evidence>
<proteinExistence type="predicted"/>